<dbReference type="eggNOG" id="COG1028">
    <property type="taxonomic scope" value="Bacteria"/>
</dbReference>
<keyword evidence="3" id="KW-0472">Membrane</keyword>
<accession>W0BFR4</accession>
<dbReference type="InterPro" id="IPR051911">
    <property type="entry name" value="SDR_oxidoreductase"/>
</dbReference>
<reference evidence="4 5" key="1">
    <citation type="journal article" date="2013" name="Int. J. Med. Microbiol.">
        <title>Legionella oakridgensis ATCC 33761 genome sequence and phenotypic characterization reveals its replication capacity in amoebae.</title>
        <authorList>
            <person name="Brzuszkiewicz E."/>
            <person name="Schulz T."/>
            <person name="Rydzewski K."/>
            <person name="Daniel R."/>
            <person name="Gillmaier N."/>
            <person name="Dittmann C."/>
            <person name="Holland G."/>
            <person name="Schunder E."/>
            <person name="Lautner M."/>
            <person name="Eisenreich W."/>
            <person name="Luck C."/>
            <person name="Heuner K."/>
        </authorList>
    </citation>
    <scope>NUCLEOTIDE SEQUENCE [LARGE SCALE GENOMIC DNA]</scope>
    <source>
        <strain>OR-10</strain>
        <strain evidence="5">ATCC 33761</strain>
    </source>
</reference>
<dbReference type="PRINTS" id="PR00081">
    <property type="entry name" value="GDHRDH"/>
</dbReference>
<dbReference type="PANTHER" id="PTHR43976:SF16">
    <property type="entry name" value="SHORT-CHAIN DEHYDROGENASE_REDUCTASE FAMILY PROTEIN"/>
    <property type="match status" value="1"/>
</dbReference>
<dbReference type="HOGENOM" id="CLU_010194_2_18_6"/>
<dbReference type="Pfam" id="PF00106">
    <property type="entry name" value="adh_short"/>
    <property type="match status" value="1"/>
</dbReference>
<dbReference type="KEGG" id="lok:Loa_01997"/>
<protein>
    <recommendedName>
        <fullName evidence="6">Short-chain dehydrogenase of various substrate specificities</fullName>
    </recommendedName>
</protein>
<evidence type="ECO:0000313" key="4">
    <source>
        <dbReference type="EMBL" id="AHE67541.1"/>
    </source>
</evidence>
<gene>
    <name evidence="4" type="ORF">Loa_01997</name>
</gene>
<proteinExistence type="inferred from homology"/>
<dbReference type="RefSeq" id="WP_025386027.1">
    <property type="nucleotide sequence ID" value="NZ_CP004006.1"/>
</dbReference>
<keyword evidence="3" id="KW-0812">Transmembrane</keyword>
<dbReference type="PANTHER" id="PTHR43976">
    <property type="entry name" value="SHORT CHAIN DEHYDROGENASE"/>
    <property type="match status" value="1"/>
</dbReference>
<evidence type="ECO:0000256" key="1">
    <source>
        <dbReference type="ARBA" id="ARBA00006484"/>
    </source>
</evidence>
<dbReference type="GO" id="GO:0016491">
    <property type="term" value="F:oxidoreductase activity"/>
    <property type="evidence" value="ECO:0007669"/>
    <property type="project" value="UniProtKB-KW"/>
</dbReference>
<keyword evidence="2" id="KW-0560">Oxidoreductase</keyword>
<dbReference type="PATRIC" id="fig|1268635.3.peg.2034"/>
<dbReference type="AlphaFoldDB" id="W0BFR4"/>
<keyword evidence="3" id="KW-1133">Transmembrane helix</keyword>
<keyword evidence="5" id="KW-1185">Reference proteome</keyword>
<dbReference type="SUPFAM" id="SSF51735">
    <property type="entry name" value="NAD(P)-binding Rossmann-fold domains"/>
    <property type="match status" value="1"/>
</dbReference>
<dbReference type="InterPro" id="IPR002347">
    <property type="entry name" value="SDR_fam"/>
</dbReference>
<dbReference type="STRING" id="1268635.Loa_01997"/>
<dbReference type="Gene3D" id="3.40.50.720">
    <property type="entry name" value="NAD(P)-binding Rossmann-like Domain"/>
    <property type="match status" value="1"/>
</dbReference>
<organism evidence="4 5">
    <name type="scientific">Legionella oakridgensis ATCC 33761 = DSM 21215</name>
    <dbReference type="NCBI Taxonomy" id="1268635"/>
    <lineage>
        <taxon>Bacteria</taxon>
        <taxon>Pseudomonadati</taxon>
        <taxon>Pseudomonadota</taxon>
        <taxon>Gammaproteobacteria</taxon>
        <taxon>Legionellales</taxon>
        <taxon>Legionellaceae</taxon>
        <taxon>Legionella</taxon>
    </lineage>
</organism>
<sequence length="156" mass="17361">MIECLKIIKNRRFYIKIVFITGASSGIGCATALAFARAGYHVIAGVRQISKSAYLEECARVENLNLTLAFIDVADDQSVHSAIESIISRYKKIDILINNAGAGFLGTMEQTTLEQARQVMNVNFFSVWRVTQAVFPTMRKNRSGRIIALERLLSSN</sequence>
<dbReference type="PROSITE" id="PS51257">
    <property type="entry name" value="PROKAR_LIPOPROTEIN"/>
    <property type="match status" value="1"/>
</dbReference>
<dbReference type="Proteomes" id="UP000018838">
    <property type="component" value="Chromosome"/>
</dbReference>
<dbReference type="InterPro" id="IPR036291">
    <property type="entry name" value="NAD(P)-bd_dom_sf"/>
</dbReference>
<evidence type="ECO:0000313" key="5">
    <source>
        <dbReference type="Proteomes" id="UP000018838"/>
    </source>
</evidence>
<evidence type="ECO:0000256" key="3">
    <source>
        <dbReference type="SAM" id="Phobius"/>
    </source>
</evidence>
<evidence type="ECO:0008006" key="6">
    <source>
        <dbReference type="Google" id="ProtNLM"/>
    </source>
</evidence>
<comment type="similarity">
    <text evidence="1">Belongs to the short-chain dehydrogenases/reductases (SDR) family.</text>
</comment>
<name>W0BFR4_9GAMM</name>
<evidence type="ECO:0000256" key="2">
    <source>
        <dbReference type="ARBA" id="ARBA00023002"/>
    </source>
</evidence>
<feature type="transmembrane region" description="Helical" evidence="3">
    <location>
        <begin position="13"/>
        <end position="36"/>
    </location>
</feature>
<dbReference type="EMBL" id="CP004006">
    <property type="protein sequence ID" value="AHE67541.1"/>
    <property type="molecule type" value="Genomic_DNA"/>
</dbReference>